<accession>A0A816IKK3</accession>
<keyword evidence="2" id="KW-0723">Serine/threonine-protein kinase</keyword>
<evidence type="ECO:0000256" key="5">
    <source>
        <dbReference type="ARBA" id="ARBA00022777"/>
    </source>
</evidence>
<organism evidence="10">
    <name type="scientific">Brassica napus</name>
    <name type="common">Rape</name>
    <dbReference type="NCBI Taxonomy" id="3708"/>
    <lineage>
        <taxon>Eukaryota</taxon>
        <taxon>Viridiplantae</taxon>
        <taxon>Streptophyta</taxon>
        <taxon>Embryophyta</taxon>
        <taxon>Tracheophyta</taxon>
        <taxon>Spermatophyta</taxon>
        <taxon>Magnoliopsida</taxon>
        <taxon>eudicotyledons</taxon>
        <taxon>Gunneridae</taxon>
        <taxon>Pentapetalae</taxon>
        <taxon>rosids</taxon>
        <taxon>malvids</taxon>
        <taxon>Brassicales</taxon>
        <taxon>Brassicaceae</taxon>
        <taxon>Brassiceae</taxon>
        <taxon>Brassica</taxon>
    </lineage>
</organism>
<evidence type="ECO:0000256" key="6">
    <source>
        <dbReference type="ARBA" id="ARBA00022840"/>
    </source>
</evidence>
<dbReference type="CDD" id="cd00167">
    <property type="entry name" value="SANT"/>
    <property type="match status" value="1"/>
</dbReference>
<evidence type="ECO:0000256" key="2">
    <source>
        <dbReference type="ARBA" id="ARBA00022527"/>
    </source>
</evidence>
<dbReference type="AlphaFoldDB" id="A0A816IKK3"/>
<dbReference type="InterPro" id="IPR050205">
    <property type="entry name" value="CDPK_Ser/Thr_kinases"/>
</dbReference>
<feature type="compositionally biased region" description="Polar residues" evidence="7">
    <location>
        <begin position="228"/>
        <end position="245"/>
    </location>
</feature>
<comment type="similarity">
    <text evidence="1">Belongs to the protein kinase superfamily. CAMK Ser/Thr protein kinase family. CaMK subfamily.</text>
</comment>
<keyword evidence="5" id="KW-0418">Kinase</keyword>
<feature type="compositionally biased region" description="Basic residues" evidence="7">
    <location>
        <begin position="278"/>
        <end position="288"/>
    </location>
</feature>
<feature type="region of interest" description="Disordered" evidence="7">
    <location>
        <begin position="465"/>
        <end position="529"/>
    </location>
</feature>
<feature type="compositionally biased region" description="Acidic residues" evidence="7">
    <location>
        <begin position="470"/>
        <end position="489"/>
    </location>
</feature>
<dbReference type="Pfam" id="PF15963">
    <property type="entry name" value="Myb_DNA-bind_7"/>
    <property type="match status" value="1"/>
</dbReference>
<dbReference type="PROSITE" id="PS00108">
    <property type="entry name" value="PROTEIN_KINASE_ST"/>
    <property type="match status" value="1"/>
</dbReference>
<feature type="region of interest" description="Disordered" evidence="7">
    <location>
        <begin position="207"/>
        <end position="296"/>
    </location>
</feature>
<dbReference type="SMART" id="SM00717">
    <property type="entry name" value="SANT"/>
    <property type="match status" value="1"/>
</dbReference>
<dbReference type="Proteomes" id="UP001295469">
    <property type="component" value="Chromosome C09"/>
</dbReference>
<dbReference type="InterPro" id="IPR001005">
    <property type="entry name" value="SANT/Myb"/>
</dbReference>
<gene>
    <name evidence="10" type="ORF">DARMORV10_C09P07090.1</name>
</gene>
<sequence>MVSPSLSKSMFLLSQVLTFISYFLLQAPKKDKVLPASSKPAKSRSGKQKKKNATGVAYVLHACSKLNSEGQKCDEGTEAVLAFPDDPRRQDSATFGDFVTSETDEVINAQTQRMQTEGEVECHWNMETLDIVQEEGITSAYEEQHSGKFQPKPRLLDTVIEEEPGSHYSVDDTTGANQSECMVNDESRNDECTNTAFYGEYQEEEHNIPQVHKESAPDVLEQEHRVVSPSNNDTVMGQGETQFNEAETRTDKKGEKKRGRKKKATTNEEEANKSPEKKKLKHSSRRQKNTLEKELLETPDDDIKHLPIRDMLRLVAYRESLEKKEAKGAPVVPPTQESNNTNVSWDNQYYSQGFDAQDEFGMEEGENHVQVKPDSPVNYQTYMKKTPRTRWSEQETQVFYEGIQAFGINLSMVQQFLPERRTLHQIKLKYKLEERKNPLKIDDALSTPCKDLTRYHIVLKKLQQEAAPANEEEEPGEEAETTSDVPENEEQTKTDGVAGDGVKESDGEDVENGVRSDGGDQFDENEGDDDDFWNSYKKVVKYPEVDAKRILVQILSATAFFRLQGVVHRDLKPENFLFTSRNEDAVLKVIDFGLSDFIRYVSHLLYLQIDDSMYYVAPEVLHRSYSTEADIANPNFEDLPWPSPTGKDFVKRLLNKDHRKRMTAAQALAHLWLRDGNPGLLLDFSVYKLVRYYIRASPFRRSALKALSKAIPDEELVFLKAQFMLLDPKDGGLSLNSFTTAMEQDVKQTSLETRAGLLSSTLAPLHACKTHPIMISAITIHTFPAILSL</sequence>
<feature type="signal peptide" evidence="8">
    <location>
        <begin position="1"/>
        <end position="18"/>
    </location>
</feature>
<keyword evidence="3" id="KW-0808">Transferase</keyword>
<feature type="compositionally biased region" description="Basic residues" evidence="7">
    <location>
        <begin position="255"/>
        <end position="264"/>
    </location>
</feature>
<dbReference type="InterPro" id="IPR009057">
    <property type="entry name" value="Homeodomain-like_sf"/>
</dbReference>
<feature type="compositionally biased region" description="Acidic residues" evidence="7">
    <location>
        <begin position="520"/>
        <end position="529"/>
    </location>
</feature>
<evidence type="ECO:0000256" key="4">
    <source>
        <dbReference type="ARBA" id="ARBA00022741"/>
    </source>
</evidence>
<evidence type="ECO:0000256" key="7">
    <source>
        <dbReference type="SAM" id="MobiDB-lite"/>
    </source>
</evidence>
<keyword evidence="4" id="KW-0547">Nucleotide-binding</keyword>
<dbReference type="InterPro" id="IPR000719">
    <property type="entry name" value="Prot_kinase_dom"/>
</dbReference>
<proteinExistence type="inferred from homology"/>
<evidence type="ECO:0000313" key="10">
    <source>
        <dbReference type="EMBL" id="CAF1716278.1"/>
    </source>
</evidence>
<dbReference type="EMBL" id="HG994373">
    <property type="protein sequence ID" value="CAF1716278.1"/>
    <property type="molecule type" value="Genomic_DNA"/>
</dbReference>
<dbReference type="PROSITE" id="PS50011">
    <property type="entry name" value="PROTEIN_KINASE_DOM"/>
    <property type="match status" value="1"/>
</dbReference>
<dbReference type="Gene3D" id="1.10.510.10">
    <property type="entry name" value="Transferase(Phosphotransferase) domain 1"/>
    <property type="match status" value="2"/>
</dbReference>
<feature type="domain" description="Protein kinase" evidence="9">
    <location>
        <begin position="354"/>
        <end position="719"/>
    </location>
</feature>
<evidence type="ECO:0000256" key="3">
    <source>
        <dbReference type="ARBA" id="ARBA00022679"/>
    </source>
</evidence>
<dbReference type="SUPFAM" id="SSF56112">
    <property type="entry name" value="Protein kinase-like (PK-like)"/>
    <property type="match status" value="1"/>
</dbReference>
<name>A0A816IKK3_BRANA</name>
<dbReference type="GO" id="GO:0004674">
    <property type="term" value="F:protein serine/threonine kinase activity"/>
    <property type="evidence" value="ECO:0007669"/>
    <property type="project" value="UniProtKB-KW"/>
</dbReference>
<dbReference type="InterPro" id="IPR011009">
    <property type="entry name" value="Kinase-like_dom_sf"/>
</dbReference>
<dbReference type="PANTHER" id="PTHR24349">
    <property type="entry name" value="SERINE/THREONINE-PROTEIN KINASE"/>
    <property type="match status" value="1"/>
</dbReference>
<evidence type="ECO:0000256" key="8">
    <source>
        <dbReference type="SAM" id="SignalP"/>
    </source>
</evidence>
<dbReference type="InterPro" id="IPR039467">
    <property type="entry name" value="TFIIIB_B''_Myb"/>
</dbReference>
<reference evidence="10" key="1">
    <citation type="submission" date="2021-01" db="EMBL/GenBank/DDBJ databases">
        <authorList>
            <consortium name="Genoscope - CEA"/>
            <person name="William W."/>
        </authorList>
    </citation>
    <scope>NUCLEOTIDE SEQUENCE</scope>
</reference>
<evidence type="ECO:0000259" key="9">
    <source>
        <dbReference type="PROSITE" id="PS50011"/>
    </source>
</evidence>
<protein>
    <submittedName>
        <fullName evidence="10">(rape) hypothetical protein</fullName>
    </submittedName>
</protein>
<feature type="compositionally biased region" description="Basic and acidic residues" evidence="7">
    <location>
        <begin position="207"/>
        <end position="226"/>
    </location>
</feature>
<keyword evidence="8" id="KW-0732">Signal</keyword>
<keyword evidence="6" id="KW-0067">ATP-binding</keyword>
<dbReference type="SUPFAM" id="SSF46689">
    <property type="entry name" value="Homeodomain-like"/>
    <property type="match status" value="1"/>
</dbReference>
<dbReference type="SMART" id="SM00220">
    <property type="entry name" value="S_TKc"/>
    <property type="match status" value="1"/>
</dbReference>
<dbReference type="GO" id="GO:0005524">
    <property type="term" value="F:ATP binding"/>
    <property type="evidence" value="ECO:0007669"/>
    <property type="project" value="UniProtKB-KW"/>
</dbReference>
<dbReference type="Pfam" id="PF00069">
    <property type="entry name" value="Pkinase"/>
    <property type="match status" value="1"/>
</dbReference>
<evidence type="ECO:0000256" key="1">
    <source>
        <dbReference type="ARBA" id="ARBA00005354"/>
    </source>
</evidence>
<feature type="chain" id="PRO_5032690174" evidence="8">
    <location>
        <begin position="19"/>
        <end position="789"/>
    </location>
</feature>
<dbReference type="InterPro" id="IPR008271">
    <property type="entry name" value="Ser/Thr_kinase_AS"/>
</dbReference>